<dbReference type="EMBL" id="MU069461">
    <property type="protein sequence ID" value="KAF5842477.1"/>
    <property type="molecule type" value="Genomic_DNA"/>
</dbReference>
<comment type="caution">
    <text evidence="1">The sequence shown here is derived from an EMBL/GenBank/DDBJ whole genome shotgun (WGS) entry which is preliminary data.</text>
</comment>
<sequence>VNSKLLFWTSALSPHTRITVPIAPRSMAQREKASAASIAASLNSRPPGLTVSKQISLHSAAHPPSFYEAAAPGQHEQIASDRRKRTVDALFLLDATGSMKETIDTAKAKINEIATQIQRAEGYELRVGFVAYRDFDITSGLEVGPFTYDLNLFKEQLGRVKATSALYPNCKVDDPEDVFSGFVAAAHMDWRSSVRVIIHIGDAPCHGRAYHDLPADWDNFPDGDPQGRNSQELLRILRINNKVNLYQFLHLNNTTKKMVQRFKQEVNADLWFQEMNLRDFEFQGGFVKGVLDAVHSSIQLSTKGTL</sequence>
<organism evidence="1 2">
    <name type="scientific">Dunaliella salina</name>
    <name type="common">Green alga</name>
    <name type="synonym">Protococcus salinus</name>
    <dbReference type="NCBI Taxonomy" id="3046"/>
    <lineage>
        <taxon>Eukaryota</taxon>
        <taxon>Viridiplantae</taxon>
        <taxon>Chlorophyta</taxon>
        <taxon>core chlorophytes</taxon>
        <taxon>Chlorophyceae</taxon>
        <taxon>CS clade</taxon>
        <taxon>Chlamydomonadales</taxon>
        <taxon>Dunaliellaceae</taxon>
        <taxon>Dunaliella</taxon>
    </lineage>
</organism>
<dbReference type="Gene3D" id="3.40.50.410">
    <property type="entry name" value="von Willebrand factor, type A domain"/>
    <property type="match status" value="1"/>
</dbReference>
<keyword evidence="2" id="KW-1185">Reference proteome</keyword>
<feature type="non-terminal residue" evidence="1">
    <location>
        <position position="1"/>
    </location>
</feature>
<accession>A0ABQ7H6L2</accession>
<protein>
    <recommendedName>
        <fullName evidence="3">VWFA domain-containing protein</fullName>
    </recommendedName>
</protein>
<proteinExistence type="predicted"/>
<evidence type="ECO:0000313" key="1">
    <source>
        <dbReference type="EMBL" id="KAF5842477.1"/>
    </source>
</evidence>
<evidence type="ECO:0000313" key="2">
    <source>
        <dbReference type="Proteomes" id="UP000815325"/>
    </source>
</evidence>
<dbReference type="InterPro" id="IPR052969">
    <property type="entry name" value="Thr-specific_kinase-like"/>
</dbReference>
<gene>
    <name evidence="1" type="ORF">DUNSADRAFT_7088</name>
</gene>
<evidence type="ECO:0008006" key="3">
    <source>
        <dbReference type="Google" id="ProtNLM"/>
    </source>
</evidence>
<dbReference type="Proteomes" id="UP000815325">
    <property type="component" value="Unassembled WGS sequence"/>
</dbReference>
<reference evidence="1" key="1">
    <citation type="submission" date="2017-08" db="EMBL/GenBank/DDBJ databases">
        <authorList>
            <person name="Polle J.E."/>
            <person name="Barry K."/>
            <person name="Cushman J."/>
            <person name="Schmutz J."/>
            <person name="Tran D."/>
            <person name="Hathwaick L.T."/>
            <person name="Yim W.C."/>
            <person name="Jenkins J."/>
            <person name="Mckie-Krisberg Z.M."/>
            <person name="Prochnik S."/>
            <person name="Lindquist E."/>
            <person name="Dockter R.B."/>
            <person name="Adam C."/>
            <person name="Molina H."/>
            <person name="Bunkerborg J."/>
            <person name="Jin E."/>
            <person name="Buchheim M."/>
            <person name="Magnuson J."/>
        </authorList>
    </citation>
    <scope>NUCLEOTIDE SEQUENCE</scope>
    <source>
        <strain evidence="1">CCAP 19/18</strain>
    </source>
</reference>
<dbReference type="InterPro" id="IPR036465">
    <property type="entry name" value="vWFA_dom_sf"/>
</dbReference>
<dbReference type="PANTHER" id="PTHR47763:SF4">
    <property type="entry name" value="ALPHA-PROTEIN KINASE VWKA"/>
    <property type="match status" value="1"/>
</dbReference>
<dbReference type="PANTHER" id="PTHR47763">
    <property type="entry name" value="ALPHA-PROTEIN KINASE VWKA"/>
    <property type="match status" value="1"/>
</dbReference>
<dbReference type="SUPFAM" id="SSF53300">
    <property type="entry name" value="vWA-like"/>
    <property type="match status" value="1"/>
</dbReference>
<name>A0ABQ7H6L2_DUNSA</name>